<gene>
    <name evidence="6" type="ORF">ISF6_4484</name>
</gene>
<dbReference type="PANTHER" id="PTHR42804">
    <property type="entry name" value="ALDEHYDE DEHYDROGENASE"/>
    <property type="match status" value="1"/>
</dbReference>
<evidence type="ECO:0000256" key="4">
    <source>
        <dbReference type="RuleBase" id="RU003345"/>
    </source>
</evidence>
<dbReference type="PANTHER" id="PTHR42804:SF1">
    <property type="entry name" value="ALDEHYDE DEHYDROGENASE-RELATED"/>
    <property type="match status" value="1"/>
</dbReference>
<evidence type="ECO:0000313" key="6">
    <source>
        <dbReference type="EMBL" id="GAP34309.1"/>
    </source>
</evidence>
<dbReference type="EC" id="1.2.1.3" evidence="6"/>
<accession>A0A0K8NVK8</accession>
<dbReference type="Gene3D" id="3.40.605.10">
    <property type="entry name" value="Aldehyde Dehydrogenase, Chain A, domain 1"/>
    <property type="match status" value="1"/>
</dbReference>
<evidence type="ECO:0000313" key="7">
    <source>
        <dbReference type="Proteomes" id="UP000037660"/>
    </source>
</evidence>
<dbReference type="GO" id="GO:0004029">
    <property type="term" value="F:aldehyde dehydrogenase (NAD+) activity"/>
    <property type="evidence" value="ECO:0007669"/>
    <property type="project" value="UniProtKB-EC"/>
</dbReference>
<reference evidence="7" key="1">
    <citation type="submission" date="2015-07" db="EMBL/GenBank/DDBJ databases">
        <title>Discovery of a poly(ethylene terephthalate assimilation.</title>
        <authorList>
            <person name="Yoshida S."/>
            <person name="Hiraga K."/>
            <person name="Takehana T."/>
            <person name="Taniguchi I."/>
            <person name="Yamaji H."/>
            <person name="Maeda Y."/>
            <person name="Toyohara K."/>
            <person name="Miyamoto K."/>
            <person name="Kimura Y."/>
            <person name="Oda K."/>
        </authorList>
    </citation>
    <scope>NUCLEOTIDE SEQUENCE [LARGE SCALE GENOMIC DNA]</scope>
    <source>
        <strain evidence="7">NBRC 110686 / TISTR 2288 / 201-F6</strain>
    </source>
</reference>
<name>A0A0K8NVK8_PISS1</name>
<dbReference type="SUPFAM" id="SSF53720">
    <property type="entry name" value="ALDH-like"/>
    <property type="match status" value="1"/>
</dbReference>
<dbReference type="EMBL" id="BBYR01000007">
    <property type="protein sequence ID" value="GAP34309.1"/>
    <property type="molecule type" value="Genomic_DNA"/>
</dbReference>
<dbReference type="PROSITE" id="PS00687">
    <property type="entry name" value="ALDEHYDE_DEHYDR_GLU"/>
    <property type="match status" value="1"/>
</dbReference>
<dbReference type="OrthoDB" id="6187633at2"/>
<keyword evidence="7" id="KW-1185">Reference proteome</keyword>
<keyword evidence="2 4" id="KW-0560">Oxidoreductase</keyword>
<sequence length="474" mass="49960">MTPQGHYIAGRWQAPQRAETLPVTDPTTEAVVARVPCGTAAEADAGVQAARQAFAAWSARPLEERAALLERVADGLEARADALADLITQEVGMPRKLARLIQVNNAIASWRHYAGVARAFRHEEAVGHSTVVHEPIGVVACITPWNFPLIQVTHKVAPALAAGCTVVLKPSEMAPLTAYALAEVLEQAGCPPGVFNLVSGLGSEVGEALAAHPDVDMLSFTGSTRAGRRVAALGAETVKRVSLELGGKSAAIVLPDADLAQAVKATLGSCFLNSGQTCLAHTRLLVPRERLEEAKALARQAAAGYVVGDPRAPTTRLGPVASAAQRERVTGHIRRALAEGAERVTGGAEAPEGLDTGYFVQPTVLVATPDAAVAREEVFGPVLTLLAYADEDDAVRIANDSPYGLGGAVWSADEDRAWAVARRMRTGQVDINGGAFNLLAPFGGYKQSGNGREYGRWGYAEFLEVKAIQRKAQP</sequence>
<evidence type="ECO:0000256" key="3">
    <source>
        <dbReference type="PROSITE-ProRule" id="PRU10007"/>
    </source>
</evidence>
<organism evidence="6 7">
    <name type="scientific">Piscinibacter sakaiensis</name>
    <name type="common">Ideonella sakaiensis</name>
    <dbReference type="NCBI Taxonomy" id="1547922"/>
    <lineage>
        <taxon>Bacteria</taxon>
        <taxon>Pseudomonadati</taxon>
        <taxon>Pseudomonadota</taxon>
        <taxon>Betaproteobacteria</taxon>
        <taxon>Burkholderiales</taxon>
        <taxon>Sphaerotilaceae</taxon>
        <taxon>Piscinibacter</taxon>
    </lineage>
</organism>
<feature type="active site" evidence="3">
    <location>
        <position position="244"/>
    </location>
</feature>
<dbReference type="InterPro" id="IPR016163">
    <property type="entry name" value="Ald_DH_C"/>
</dbReference>
<dbReference type="Gene3D" id="3.40.309.10">
    <property type="entry name" value="Aldehyde Dehydrogenase, Chain A, domain 2"/>
    <property type="match status" value="1"/>
</dbReference>
<comment type="caution">
    <text evidence="6">The sequence shown here is derived from an EMBL/GenBank/DDBJ whole genome shotgun (WGS) entry which is preliminary data.</text>
</comment>
<reference evidence="6 7" key="2">
    <citation type="journal article" date="2016" name="Science">
        <title>A bacterium that degrades and assimilates poly(ethylene terephthalate).</title>
        <authorList>
            <person name="Yoshida S."/>
            <person name="Hiraga K."/>
            <person name="Takehana T."/>
            <person name="Taniguchi I."/>
            <person name="Yamaji H."/>
            <person name="Maeda Y."/>
            <person name="Toyohara K."/>
            <person name="Miyamoto K."/>
            <person name="Kimura Y."/>
            <person name="Oda K."/>
        </authorList>
    </citation>
    <scope>NUCLEOTIDE SEQUENCE [LARGE SCALE GENOMIC DNA]</scope>
    <source>
        <strain evidence="7">NBRC 110686 / TISTR 2288 / 201-F6</strain>
    </source>
</reference>
<dbReference type="InterPro" id="IPR016162">
    <property type="entry name" value="Ald_DH_N"/>
</dbReference>
<comment type="similarity">
    <text evidence="1 4">Belongs to the aldehyde dehydrogenase family.</text>
</comment>
<evidence type="ECO:0000256" key="2">
    <source>
        <dbReference type="ARBA" id="ARBA00023002"/>
    </source>
</evidence>
<dbReference type="AlphaFoldDB" id="A0A0K8NVK8"/>
<dbReference type="RefSeq" id="WP_054018453.1">
    <property type="nucleotide sequence ID" value="NZ_BBYR01000007.1"/>
</dbReference>
<dbReference type="InterPro" id="IPR016161">
    <property type="entry name" value="Ald_DH/histidinol_DH"/>
</dbReference>
<dbReference type="STRING" id="1547922.ISF6_4484"/>
<dbReference type="Proteomes" id="UP000037660">
    <property type="component" value="Unassembled WGS sequence"/>
</dbReference>
<dbReference type="CDD" id="cd07138">
    <property type="entry name" value="ALDH_CddD_SSP0762"/>
    <property type="match status" value="1"/>
</dbReference>
<evidence type="ECO:0000256" key="1">
    <source>
        <dbReference type="ARBA" id="ARBA00009986"/>
    </source>
</evidence>
<protein>
    <submittedName>
        <fullName evidence="6">Aldehyde dehydrogenase</fullName>
        <ecNumber evidence="6">1.2.1.3</ecNumber>
    </submittedName>
</protein>
<proteinExistence type="inferred from homology"/>
<feature type="domain" description="Aldehyde dehydrogenase" evidence="5">
    <location>
        <begin position="12"/>
        <end position="468"/>
    </location>
</feature>
<dbReference type="InterPro" id="IPR029510">
    <property type="entry name" value="Ald_DH_CS_GLU"/>
</dbReference>
<dbReference type="Pfam" id="PF00171">
    <property type="entry name" value="Aldedh"/>
    <property type="match status" value="1"/>
</dbReference>
<evidence type="ECO:0000259" key="5">
    <source>
        <dbReference type="Pfam" id="PF00171"/>
    </source>
</evidence>
<dbReference type="FunFam" id="3.40.605.10:FF:000007">
    <property type="entry name" value="NAD/NADP-dependent betaine aldehyde dehydrogenase"/>
    <property type="match status" value="1"/>
</dbReference>
<dbReference type="InterPro" id="IPR015590">
    <property type="entry name" value="Aldehyde_DH_dom"/>
</dbReference>